<organism evidence="1">
    <name type="scientific">Anguilla anguilla</name>
    <name type="common">European freshwater eel</name>
    <name type="synonym">Muraena anguilla</name>
    <dbReference type="NCBI Taxonomy" id="7936"/>
    <lineage>
        <taxon>Eukaryota</taxon>
        <taxon>Metazoa</taxon>
        <taxon>Chordata</taxon>
        <taxon>Craniata</taxon>
        <taxon>Vertebrata</taxon>
        <taxon>Euteleostomi</taxon>
        <taxon>Actinopterygii</taxon>
        <taxon>Neopterygii</taxon>
        <taxon>Teleostei</taxon>
        <taxon>Anguilliformes</taxon>
        <taxon>Anguillidae</taxon>
        <taxon>Anguilla</taxon>
    </lineage>
</organism>
<reference evidence="1" key="1">
    <citation type="submission" date="2014-11" db="EMBL/GenBank/DDBJ databases">
        <authorList>
            <person name="Amaro Gonzalez C."/>
        </authorList>
    </citation>
    <scope>NUCLEOTIDE SEQUENCE</scope>
</reference>
<dbReference type="AlphaFoldDB" id="A0A0E9X1A1"/>
<sequence length="73" mass="8447">MRLNLVQIFHKAICLQTLLYHWSEIKCLFFFLTFPVFSLQFLGKKCDTWLQCGSGNIQGCSFPSVSFHTSPLE</sequence>
<reference evidence="1" key="2">
    <citation type="journal article" date="2015" name="Fish Shellfish Immunol.">
        <title>Early steps in the European eel (Anguilla anguilla)-Vibrio vulnificus interaction in the gills: Role of the RtxA13 toxin.</title>
        <authorList>
            <person name="Callol A."/>
            <person name="Pajuelo D."/>
            <person name="Ebbesson L."/>
            <person name="Teles M."/>
            <person name="MacKenzie S."/>
            <person name="Amaro C."/>
        </authorList>
    </citation>
    <scope>NUCLEOTIDE SEQUENCE</scope>
</reference>
<name>A0A0E9X1A1_ANGAN</name>
<proteinExistence type="predicted"/>
<evidence type="ECO:0000313" key="1">
    <source>
        <dbReference type="EMBL" id="JAH95468.1"/>
    </source>
</evidence>
<accession>A0A0E9X1A1</accession>
<protein>
    <submittedName>
        <fullName evidence="1">Uncharacterized protein</fullName>
    </submittedName>
</protein>
<dbReference type="EMBL" id="GBXM01013109">
    <property type="protein sequence ID" value="JAH95468.1"/>
    <property type="molecule type" value="Transcribed_RNA"/>
</dbReference>